<name>A0A2T0LXL3_9PSEU</name>
<dbReference type="Proteomes" id="UP000238362">
    <property type="component" value="Unassembled WGS sequence"/>
</dbReference>
<dbReference type="OrthoDB" id="8410588at2"/>
<feature type="region of interest" description="Disordered" evidence="1">
    <location>
        <begin position="42"/>
        <end position="67"/>
    </location>
</feature>
<proteinExistence type="predicted"/>
<feature type="compositionally biased region" description="Basic residues" evidence="1">
    <location>
        <begin position="52"/>
        <end position="67"/>
    </location>
</feature>
<organism evidence="2 3">
    <name type="scientific">Prauserella shujinwangii</name>
    <dbReference type="NCBI Taxonomy" id="1453103"/>
    <lineage>
        <taxon>Bacteria</taxon>
        <taxon>Bacillati</taxon>
        <taxon>Actinomycetota</taxon>
        <taxon>Actinomycetes</taxon>
        <taxon>Pseudonocardiales</taxon>
        <taxon>Pseudonocardiaceae</taxon>
        <taxon>Prauserella</taxon>
    </lineage>
</organism>
<gene>
    <name evidence="2" type="ORF">B0I33_104517</name>
</gene>
<dbReference type="EMBL" id="PVNH01000004">
    <property type="protein sequence ID" value="PRX48699.1"/>
    <property type="molecule type" value="Genomic_DNA"/>
</dbReference>
<comment type="caution">
    <text evidence="2">The sequence shown here is derived from an EMBL/GenBank/DDBJ whole genome shotgun (WGS) entry which is preliminary data.</text>
</comment>
<evidence type="ECO:0000256" key="1">
    <source>
        <dbReference type="SAM" id="MobiDB-lite"/>
    </source>
</evidence>
<protein>
    <submittedName>
        <fullName evidence="2">Uncharacterized protein</fullName>
    </submittedName>
</protein>
<keyword evidence="3" id="KW-1185">Reference proteome</keyword>
<evidence type="ECO:0000313" key="2">
    <source>
        <dbReference type="EMBL" id="PRX48699.1"/>
    </source>
</evidence>
<sequence>MKIDKSPSVKRAEEMLRDPDKYFANARSRARSAVTGRFVTKGDAKRNPRTTVHGRSHSRGRFVRKAG</sequence>
<reference evidence="2 3" key="1">
    <citation type="submission" date="2018-03" db="EMBL/GenBank/DDBJ databases">
        <title>Genomic Encyclopedia of Type Strains, Phase III (KMG-III): the genomes of soil and plant-associated and newly described type strains.</title>
        <authorList>
            <person name="Whitman W."/>
        </authorList>
    </citation>
    <scope>NUCLEOTIDE SEQUENCE [LARGE SCALE GENOMIC DNA]</scope>
    <source>
        <strain evidence="2 3">CGMCC 4.7125</strain>
    </source>
</reference>
<accession>A0A2T0LXL3</accession>
<evidence type="ECO:0000313" key="3">
    <source>
        <dbReference type="Proteomes" id="UP000238362"/>
    </source>
</evidence>
<dbReference type="AlphaFoldDB" id="A0A2T0LXL3"/>